<feature type="compositionally biased region" description="Polar residues" evidence="1">
    <location>
        <begin position="71"/>
        <end position="82"/>
    </location>
</feature>
<evidence type="ECO:0000313" key="2">
    <source>
        <dbReference type="EMBL" id="GAA3637865.1"/>
    </source>
</evidence>
<sequence length="121" mass="13158">MTCRTVTVLRHTTHAASRDGTTGADYSEIPTPPIRGRRRQPRGGQPDERPAGPQPPRRGGVAESEDPTGPLRSTRQPNGADWTTTRMSLLHIASSPARAINAMFIRRKLGLARLCSTLLPP</sequence>
<dbReference type="EMBL" id="BAABAB010000046">
    <property type="protein sequence ID" value="GAA3637865.1"/>
    <property type="molecule type" value="Genomic_DNA"/>
</dbReference>
<proteinExistence type="predicted"/>
<reference evidence="3" key="1">
    <citation type="journal article" date="2019" name="Int. J. Syst. Evol. Microbiol.">
        <title>The Global Catalogue of Microorganisms (GCM) 10K type strain sequencing project: providing services to taxonomists for standard genome sequencing and annotation.</title>
        <authorList>
            <consortium name="The Broad Institute Genomics Platform"/>
            <consortium name="The Broad Institute Genome Sequencing Center for Infectious Disease"/>
            <person name="Wu L."/>
            <person name="Ma J."/>
        </authorList>
    </citation>
    <scope>NUCLEOTIDE SEQUENCE [LARGE SCALE GENOMIC DNA]</scope>
    <source>
        <strain evidence="3">JCM 16929</strain>
    </source>
</reference>
<gene>
    <name evidence="2" type="ORF">GCM10022236_45450</name>
</gene>
<feature type="region of interest" description="Disordered" evidence="1">
    <location>
        <begin position="1"/>
        <end position="82"/>
    </location>
</feature>
<evidence type="ECO:0000256" key="1">
    <source>
        <dbReference type="SAM" id="MobiDB-lite"/>
    </source>
</evidence>
<name>A0ABP7AR08_9ACTN</name>
<comment type="caution">
    <text evidence="2">The sequence shown here is derived from an EMBL/GenBank/DDBJ whole genome shotgun (WGS) entry which is preliminary data.</text>
</comment>
<dbReference type="Proteomes" id="UP001501490">
    <property type="component" value="Unassembled WGS sequence"/>
</dbReference>
<protein>
    <submittedName>
        <fullName evidence="2">Uncharacterized protein</fullName>
    </submittedName>
</protein>
<accession>A0ABP7AR08</accession>
<evidence type="ECO:0000313" key="3">
    <source>
        <dbReference type="Proteomes" id="UP001501490"/>
    </source>
</evidence>
<organism evidence="2 3">
    <name type="scientific">Microlunatus ginsengisoli</name>
    <dbReference type="NCBI Taxonomy" id="363863"/>
    <lineage>
        <taxon>Bacteria</taxon>
        <taxon>Bacillati</taxon>
        <taxon>Actinomycetota</taxon>
        <taxon>Actinomycetes</taxon>
        <taxon>Propionibacteriales</taxon>
        <taxon>Propionibacteriaceae</taxon>
        <taxon>Microlunatus</taxon>
    </lineage>
</organism>
<keyword evidence="3" id="KW-1185">Reference proteome</keyword>